<organism evidence="2 3">
    <name type="scientific">Leptosphaeria maculans (strain JN3 / isolate v23.1.3 / race Av1-4-5-6-7-8)</name>
    <name type="common">Blackleg fungus</name>
    <name type="synonym">Phoma lingam</name>
    <dbReference type="NCBI Taxonomy" id="985895"/>
    <lineage>
        <taxon>Eukaryota</taxon>
        <taxon>Fungi</taxon>
        <taxon>Dikarya</taxon>
        <taxon>Ascomycota</taxon>
        <taxon>Pezizomycotina</taxon>
        <taxon>Dothideomycetes</taxon>
        <taxon>Pleosporomycetidae</taxon>
        <taxon>Pleosporales</taxon>
        <taxon>Pleosporineae</taxon>
        <taxon>Leptosphaeriaceae</taxon>
        <taxon>Plenodomus</taxon>
        <taxon>Plenodomus lingam/Leptosphaeria maculans species complex</taxon>
    </lineage>
</organism>
<feature type="region of interest" description="Disordered" evidence="1">
    <location>
        <begin position="39"/>
        <end position="62"/>
    </location>
</feature>
<evidence type="ECO:0000256" key="1">
    <source>
        <dbReference type="SAM" id="MobiDB-lite"/>
    </source>
</evidence>
<name>E5A7L5_LEPMJ</name>
<dbReference type="EMBL" id="FP929136">
    <property type="protein sequence ID" value="CBX99610.1"/>
    <property type="molecule type" value="Genomic_DNA"/>
</dbReference>
<dbReference type="VEuPathDB" id="FungiDB:LEMA_uP088490.1"/>
<accession>E5A7L5</accession>
<dbReference type="eggNOG" id="ENOG502T643">
    <property type="taxonomic scope" value="Eukaryota"/>
</dbReference>
<proteinExistence type="predicted"/>
<dbReference type="OrthoDB" id="3794676at2759"/>
<protein>
    <submittedName>
        <fullName evidence="2">Uncharacterized protein</fullName>
    </submittedName>
</protein>
<evidence type="ECO:0000313" key="3">
    <source>
        <dbReference type="Proteomes" id="UP000002668"/>
    </source>
</evidence>
<dbReference type="GeneID" id="13289080"/>
<evidence type="ECO:0000313" key="2">
    <source>
        <dbReference type="EMBL" id="CBX99610.1"/>
    </source>
</evidence>
<keyword evidence="3" id="KW-1185">Reference proteome</keyword>
<dbReference type="AlphaFoldDB" id="E5A7L5"/>
<dbReference type="InParanoid" id="E5A7L5"/>
<dbReference type="HOGENOM" id="CLU_2904629_0_0_1"/>
<gene>
    <name evidence="2" type="ORF">LEMA_uP088490.1</name>
</gene>
<sequence length="62" mass="6999">MAENTRQKNQHHAFGIKSLKAALKKPFQGWSTDLMRARDNDDDDYNFASGAPRGTQNSCKDN</sequence>
<dbReference type="Proteomes" id="UP000002668">
    <property type="component" value="Genome"/>
</dbReference>
<reference evidence="3" key="1">
    <citation type="journal article" date="2011" name="Nat. Commun.">
        <title>Effector diversification within compartments of the Leptosphaeria maculans genome affected by Repeat-Induced Point mutations.</title>
        <authorList>
            <person name="Rouxel T."/>
            <person name="Grandaubert J."/>
            <person name="Hane J.K."/>
            <person name="Hoede C."/>
            <person name="van de Wouw A.P."/>
            <person name="Couloux A."/>
            <person name="Dominguez V."/>
            <person name="Anthouard V."/>
            <person name="Bally P."/>
            <person name="Bourras S."/>
            <person name="Cozijnsen A.J."/>
            <person name="Ciuffetti L.M."/>
            <person name="Degrave A."/>
            <person name="Dilmaghani A."/>
            <person name="Duret L."/>
            <person name="Fudal I."/>
            <person name="Goodwin S.B."/>
            <person name="Gout L."/>
            <person name="Glaser N."/>
            <person name="Linglin J."/>
            <person name="Kema G.H.J."/>
            <person name="Lapalu N."/>
            <person name="Lawrence C.B."/>
            <person name="May K."/>
            <person name="Meyer M."/>
            <person name="Ollivier B."/>
            <person name="Poulain J."/>
            <person name="Schoch C.L."/>
            <person name="Simon A."/>
            <person name="Spatafora J.W."/>
            <person name="Stachowiak A."/>
            <person name="Turgeon B.G."/>
            <person name="Tyler B.M."/>
            <person name="Vincent D."/>
            <person name="Weissenbach J."/>
            <person name="Amselem J."/>
            <person name="Quesneville H."/>
            <person name="Oliver R.P."/>
            <person name="Wincker P."/>
            <person name="Balesdent M.-H."/>
            <person name="Howlett B.J."/>
        </authorList>
    </citation>
    <scope>NUCLEOTIDE SEQUENCE [LARGE SCALE GENOMIC DNA]</scope>
    <source>
        <strain evidence="3">JN3 / isolate v23.1.3 / race Av1-4-5-6-7-8</strain>
    </source>
</reference>